<feature type="region of interest" description="Disordered" evidence="1">
    <location>
        <begin position="1"/>
        <end position="34"/>
    </location>
</feature>
<feature type="compositionally biased region" description="Low complexity" evidence="1">
    <location>
        <begin position="54"/>
        <end position="72"/>
    </location>
</feature>
<feature type="region of interest" description="Disordered" evidence="1">
    <location>
        <begin position="54"/>
        <end position="117"/>
    </location>
</feature>
<dbReference type="AlphaFoldDB" id="A0A6V7PPY8"/>
<accession>A0A6V7PPY8</accession>
<organism evidence="2">
    <name type="scientific">Ananas comosus var. bracteatus</name>
    <name type="common">red pineapple</name>
    <dbReference type="NCBI Taxonomy" id="296719"/>
    <lineage>
        <taxon>Eukaryota</taxon>
        <taxon>Viridiplantae</taxon>
        <taxon>Streptophyta</taxon>
        <taxon>Embryophyta</taxon>
        <taxon>Tracheophyta</taxon>
        <taxon>Spermatophyta</taxon>
        <taxon>Magnoliopsida</taxon>
        <taxon>Liliopsida</taxon>
        <taxon>Poales</taxon>
        <taxon>Bromeliaceae</taxon>
        <taxon>Bromelioideae</taxon>
        <taxon>Ananas</taxon>
    </lineage>
</organism>
<evidence type="ECO:0000313" key="2">
    <source>
        <dbReference type="EMBL" id="CAD1832596.1"/>
    </source>
</evidence>
<proteinExistence type="predicted"/>
<evidence type="ECO:0000256" key="1">
    <source>
        <dbReference type="SAM" id="MobiDB-lite"/>
    </source>
</evidence>
<protein>
    <submittedName>
        <fullName evidence="2">Uncharacterized protein</fullName>
    </submittedName>
</protein>
<name>A0A6V7PPY8_ANACO</name>
<sequence length="135" mass="14066">MDALLPSASSPLSKRPCPNDPSSSSSSVPRVSPCSAASAMDGLLECFVAGALDPSVSSTSPSSASSAPPSSSTRRRRSSPPPRAPDRPCSTPPGDPRASAPRCTTPRRGLSPRSHHQSNRDLLFSISWLMLLLTV</sequence>
<gene>
    <name evidence="2" type="ORF">CB5_LOCUS15807</name>
</gene>
<dbReference type="EMBL" id="LR862150">
    <property type="protein sequence ID" value="CAD1832596.1"/>
    <property type="molecule type" value="Genomic_DNA"/>
</dbReference>
<reference evidence="2" key="1">
    <citation type="submission" date="2020-07" db="EMBL/GenBank/DDBJ databases">
        <authorList>
            <person name="Lin J."/>
        </authorList>
    </citation>
    <scope>NUCLEOTIDE SEQUENCE</scope>
</reference>